<feature type="region of interest" description="Disordered" evidence="2">
    <location>
        <begin position="1257"/>
        <end position="1287"/>
    </location>
</feature>
<organism evidence="3 4">
    <name type="scientific">Smittium mucronatum</name>
    <dbReference type="NCBI Taxonomy" id="133383"/>
    <lineage>
        <taxon>Eukaryota</taxon>
        <taxon>Fungi</taxon>
        <taxon>Fungi incertae sedis</taxon>
        <taxon>Zoopagomycota</taxon>
        <taxon>Kickxellomycotina</taxon>
        <taxon>Harpellomycetes</taxon>
        <taxon>Harpellales</taxon>
        <taxon>Legeriomycetaceae</taxon>
        <taxon>Smittium</taxon>
    </lineage>
</organism>
<feature type="compositionally biased region" description="Polar residues" evidence="2">
    <location>
        <begin position="1960"/>
        <end position="1979"/>
    </location>
</feature>
<feature type="region of interest" description="Disordered" evidence="2">
    <location>
        <begin position="802"/>
        <end position="916"/>
    </location>
</feature>
<feature type="coiled-coil region" evidence="1">
    <location>
        <begin position="1642"/>
        <end position="1669"/>
    </location>
</feature>
<dbReference type="OrthoDB" id="5364245at2759"/>
<feature type="compositionally biased region" description="Low complexity" evidence="2">
    <location>
        <begin position="975"/>
        <end position="987"/>
    </location>
</feature>
<feature type="compositionally biased region" description="Low complexity" evidence="2">
    <location>
        <begin position="1917"/>
        <end position="1930"/>
    </location>
</feature>
<evidence type="ECO:0000256" key="2">
    <source>
        <dbReference type="SAM" id="MobiDB-lite"/>
    </source>
</evidence>
<dbReference type="Proteomes" id="UP000187455">
    <property type="component" value="Unassembled WGS sequence"/>
</dbReference>
<feature type="compositionally biased region" description="Polar residues" evidence="2">
    <location>
        <begin position="1896"/>
        <end position="1916"/>
    </location>
</feature>
<feature type="compositionally biased region" description="Polar residues" evidence="2">
    <location>
        <begin position="1403"/>
        <end position="1421"/>
    </location>
</feature>
<feature type="region of interest" description="Disordered" evidence="2">
    <location>
        <begin position="1387"/>
        <end position="1508"/>
    </location>
</feature>
<feature type="compositionally biased region" description="Low complexity" evidence="2">
    <location>
        <begin position="1422"/>
        <end position="1432"/>
    </location>
</feature>
<feature type="region of interest" description="Disordered" evidence="2">
    <location>
        <begin position="1896"/>
        <end position="1979"/>
    </location>
</feature>
<feature type="region of interest" description="Disordered" evidence="2">
    <location>
        <begin position="243"/>
        <end position="262"/>
    </location>
</feature>
<feature type="coiled-coil region" evidence="1">
    <location>
        <begin position="1142"/>
        <end position="1181"/>
    </location>
</feature>
<proteinExistence type="predicted"/>
<feature type="region of interest" description="Disordered" evidence="2">
    <location>
        <begin position="614"/>
        <end position="718"/>
    </location>
</feature>
<feature type="region of interest" description="Disordered" evidence="2">
    <location>
        <begin position="975"/>
        <end position="994"/>
    </location>
</feature>
<evidence type="ECO:0000313" key="4">
    <source>
        <dbReference type="Proteomes" id="UP000187455"/>
    </source>
</evidence>
<protein>
    <submittedName>
        <fullName evidence="3">Uncharacterized protein</fullName>
    </submittedName>
</protein>
<comment type="caution">
    <text evidence="3">The sequence shown here is derived from an EMBL/GenBank/DDBJ whole genome shotgun (WGS) entry which is preliminary data.</text>
</comment>
<evidence type="ECO:0000256" key="1">
    <source>
        <dbReference type="SAM" id="Coils"/>
    </source>
</evidence>
<feature type="compositionally biased region" description="Basic and acidic residues" evidence="2">
    <location>
        <begin position="243"/>
        <end position="258"/>
    </location>
</feature>
<feature type="compositionally biased region" description="Polar residues" evidence="2">
    <location>
        <begin position="835"/>
        <end position="899"/>
    </location>
</feature>
<evidence type="ECO:0000313" key="3">
    <source>
        <dbReference type="EMBL" id="OLY81439.1"/>
    </source>
</evidence>
<feature type="compositionally biased region" description="Polar residues" evidence="2">
    <location>
        <begin position="637"/>
        <end position="676"/>
    </location>
</feature>
<keyword evidence="1" id="KW-0175">Coiled coil</keyword>
<feature type="compositionally biased region" description="Polar residues" evidence="2">
    <location>
        <begin position="811"/>
        <end position="828"/>
    </location>
</feature>
<feature type="compositionally biased region" description="Low complexity" evidence="2">
    <location>
        <begin position="20"/>
        <end position="31"/>
    </location>
</feature>
<feature type="compositionally biased region" description="Polar residues" evidence="2">
    <location>
        <begin position="1387"/>
        <end position="1396"/>
    </location>
</feature>
<dbReference type="STRING" id="133383.A0A1R0GX22"/>
<keyword evidence="4" id="KW-1185">Reference proteome</keyword>
<feature type="compositionally biased region" description="Polar residues" evidence="2">
    <location>
        <begin position="1437"/>
        <end position="1480"/>
    </location>
</feature>
<feature type="compositionally biased region" description="Polar residues" evidence="2">
    <location>
        <begin position="1198"/>
        <end position="1209"/>
    </location>
</feature>
<reference evidence="3 4" key="1">
    <citation type="journal article" date="2016" name="Mol. Biol. Evol.">
        <title>Genome-Wide Survey of Gut Fungi (Harpellales) Reveals the First Horizontally Transferred Ubiquitin Gene from a Mosquito Host.</title>
        <authorList>
            <person name="Wang Y."/>
            <person name="White M.M."/>
            <person name="Kvist S."/>
            <person name="Moncalvo J.M."/>
        </authorList>
    </citation>
    <scope>NUCLEOTIDE SEQUENCE [LARGE SCALE GENOMIC DNA]</scope>
    <source>
        <strain evidence="3 4">ALG-7-W6</strain>
    </source>
</reference>
<name>A0A1R0GX22_9FUNG</name>
<feature type="region of interest" description="Disordered" evidence="2">
    <location>
        <begin position="1"/>
        <end position="35"/>
    </location>
</feature>
<gene>
    <name evidence="3" type="ORF">AYI68_g4455</name>
</gene>
<feature type="compositionally biased region" description="Polar residues" evidence="2">
    <location>
        <begin position="1492"/>
        <end position="1508"/>
    </location>
</feature>
<sequence length="1979" mass="220600">MNSTNPTSKDSHTLLLTPDTGTINTENTGNNKDSNSLAENHDFVVNCHEILSPLFVSSELSKNSDILTPNDFDSKKLISGSEINETKDIQIVNPFSSTKSRYDSTENEAEYSYNKKYRTFSCVYLADELQSQSKLMKSALRFDEFNLFGLMSRMEEQPISLYLQDSFKFTGSKLHQFALEDIINLKILQRVDSLKSQNKWSFSQIKQHKSPPRGMSHWDFLLEEMKDMDGLIYHNSFTELNEERSPEDKVKAREESLHHASSPRRSIVLDPFSEVPTDNSLNADQINLSPENYYNSDSKKFQLFFNSECLSFDLPKESIFDFNSQNNDSVYSNILESGILVPISKNFGILNDHLSKDSEIVNLNPDMSLLPGISIDPHLGRSLEKLFYKDPIALDIEYYTDYLPELKYRFAPVPMFERYEPALPILDMFTSENRSSDKKPNKNITADGLKVSGKHINSFIDNSWSESSDFQFWSKHDQLIMFVFSIYGENSELVENSFNSCFNLIGDQKIHYRALHSRYSQILENESKVESLNSFSAVNKVFDFETHISKIKSWSQILDRWNKKLSGNFDSKSKEILYSERLNIFPFNNLAISNDSDLATSLISNSQIYNTIKKSSKKRKHILSESGNESDIDLDNSENAPSHPSQNETNSNSDPATFTKGSDSIVGSSNFKTQKNPKAVGNKDKNVPEENSEATIDNSQPSNPSKQQNQPNGKITKSGQFSVVSGRVFSPLELSNFKAERDRQLQQLVFDQRNSAVFNPYQQKNQIHQHLNMPPNLTNPLQIQGQLGQAAASNSNLKPALNNAQIGFPSSKESFQNPPDSNIDQLNPNALPKTHGQNDSVSLSSSNQFTSNTKILPQVDKNTSNKTENIEISANSSGISSTQVGPSNSLKSPDTNKNTGYHGDASSKGIEPDSLINPASNADLSISANNTRDSFAGSYKASLVNSGEFANAIRSNLIKGPENLQTQPIYANIQQQARQQQNDQTRIADPQQMNKQSTSLISNLQNVRNISNQNPGPGAPNVPFQHPLVNDSNLKSSVGIGSQNEIFPKFDIQPQNPPINNQQIVFLAQQQPGIHSQVRQQLLVQMTQLQKLAQTPISAMNARSIPMLIQSLHQQQMHVQKLVLATAAANNNSIPPGTSLKQQLQNQQIQQQKQQLHQYQLQQQRHQMQQIQQQKLQQQHQLFQQQHSQQPITQLNQNFLPSGLKNPNMNVEIGNLGSPSKSRLESEGNPPPNTSYNSRLNNVEITNMNVGNMATKSENMQNSNLGSSQNININQTGQKPNENSQNNGGIFVHPGLNHDIMSQNTPKNTFNSHQIQQLMAQQQFANDSINNGSPSPLNFNQTINLKRTESGKSKLTPGCSPFYLPETGIPVINENISNKSIDKALNQNPIPRSIPSTPLVPGNVNNYLPNTDSNANMLTSFNSNNSANSNSSLFGGPSSNNRPNTNLSLSPNGSNNYQFQNLKSPGSKPQSPGNFFSSPNKGGVKIHENDQTNESSTLDQNSNINSPNPVNFSAKKVSSVVPNISITPVHNLNSSETFANPSASPSRVAVTPATPSASSVNNIQLNNFYSSLTPLQLSQISAQQKQAQFLNQQGAKNQAFQKISAQQNVSVPHQNNQLQTLQQQFPQNSQQNLTQQQQFLAQLQQQNIINQKQQQLQQQQQQQQIRQQQHLKQAQLQQFQQMLMIQQQKGQQLPQHLQKQLQLQLQNQNSQQLAGQNPHILQNPSTLFSSPNQTSSMQNDLIQKKKMEMMLYQQAQLMMKNQINNQQNPPMTSTQPQNQIQNYPQVQQPYQPQQTDLFTKHPDPLKTLTNQQIASILSLQGVDSTSKLNGFDTVQTPKSENAQSTPIANFTGTHLVQDAPNAFLNSLSANQITNPLEAYKNAQQILSSASTNPSLIQAQSQSQLMVPNPSAPNQGQNSNTDLNTSTNNESGAGGTSQSSSFEIENSKKSHHRNVSVIVGNDNNTNSNISPKPPITKSNN</sequence>
<feature type="compositionally biased region" description="Low complexity" evidence="2">
    <location>
        <begin position="698"/>
        <end position="712"/>
    </location>
</feature>
<feature type="region of interest" description="Disordered" evidence="2">
    <location>
        <begin position="1198"/>
        <end position="1241"/>
    </location>
</feature>
<accession>A0A1R0GX22</accession>
<dbReference type="EMBL" id="LSSL01002453">
    <property type="protein sequence ID" value="OLY81439.1"/>
    <property type="molecule type" value="Genomic_DNA"/>
</dbReference>